<gene>
    <name evidence="2" type="ORF">LTRI10_LOCUS41746</name>
</gene>
<feature type="region of interest" description="Disordered" evidence="1">
    <location>
        <begin position="43"/>
        <end position="90"/>
    </location>
</feature>
<protein>
    <submittedName>
        <fullName evidence="2">Uncharacterized protein</fullName>
    </submittedName>
</protein>
<keyword evidence="3" id="KW-1185">Reference proteome</keyword>
<reference evidence="2 3" key="1">
    <citation type="submission" date="2024-04" db="EMBL/GenBank/DDBJ databases">
        <authorList>
            <person name="Fracassetti M."/>
        </authorList>
    </citation>
    <scope>NUCLEOTIDE SEQUENCE [LARGE SCALE GENOMIC DNA]</scope>
</reference>
<proteinExistence type="predicted"/>
<name>A0AAV2FTR5_9ROSI</name>
<evidence type="ECO:0000313" key="2">
    <source>
        <dbReference type="EMBL" id="CAL1401700.1"/>
    </source>
</evidence>
<accession>A0AAV2FTR5</accession>
<organism evidence="2 3">
    <name type="scientific">Linum trigynum</name>
    <dbReference type="NCBI Taxonomy" id="586398"/>
    <lineage>
        <taxon>Eukaryota</taxon>
        <taxon>Viridiplantae</taxon>
        <taxon>Streptophyta</taxon>
        <taxon>Embryophyta</taxon>
        <taxon>Tracheophyta</taxon>
        <taxon>Spermatophyta</taxon>
        <taxon>Magnoliopsida</taxon>
        <taxon>eudicotyledons</taxon>
        <taxon>Gunneridae</taxon>
        <taxon>Pentapetalae</taxon>
        <taxon>rosids</taxon>
        <taxon>fabids</taxon>
        <taxon>Malpighiales</taxon>
        <taxon>Linaceae</taxon>
        <taxon>Linum</taxon>
    </lineage>
</organism>
<dbReference type="AlphaFoldDB" id="A0AAV2FTR5"/>
<feature type="compositionally biased region" description="Low complexity" evidence="1">
    <location>
        <begin position="43"/>
        <end position="59"/>
    </location>
</feature>
<sequence length="90" mass="9572">MMPLTLSPRLSASMLDIIFSIIHSSSSRFDTFKNKGKTKIGLRPRCGASSLSSSAGPSLHGRISKSLPVTGDLPSGKMGWPKFPKTDVPA</sequence>
<dbReference type="Proteomes" id="UP001497516">
    <property type="component" value="Chromosome 7"/>
</dbReference>
<evidence type="ECO:0000313" key="3">
    <source>
        <dbReference type="Proteomes" id="UP001497516"/>
    </source>
</evidence>
<evidence type="ECO:0000256" key="1">
    <source>
        <dbReference type="SAM" id="MobiDB-lite"/>
    </source>
</evidence>
<dbReference type="EMBL" id="OZ034820">
    <property type="protein sequence ID" value="CAL1401700.1"/>
    <property type="molecule type" value="Genomic_DNA"/>
</dbReference>